<feature type="domain" description="Malonyl-CoA:ACP transacylase (MAT)" evidence="2">
    <location>
        <begin position="23"/>
        <end position="194"/>
    </location>
</feature>
<dbReference type="InterPro" id="IPR016035">
    <property type="entry name" value="Acyl_Trfase/lysoPLipase"/>
</dbReference>
<dbReference type="EMBL" id="JAAAPU010000209">
    <property type="protein sequence ID" value="KAF4200323.1"/>
    <property type="molecule type" value="Genomic_DNA"/>
</dbReference>
<evidence type="ECO:0000259" key="2">
    <source>
        <dbReference type="SMART" id="SM00827"/>
    </source>
</evidence>
<dbReference type="InterPro" id="IPR014043">
    <property type="entry name" value="Acyl_transferase_dom"/>
</dbReference>
<organism evidence="3 4">
    <name type="scientific">Aspergillus lentulus</name>
    <dbReference type="NCBI Taxonomy" id="293939"/>
    <lineage>
        <taxon>Eukaryota</taxon>
        <taxon>Fungi</taxon>
        <taxon>Dikarya</taxon>
        <taxon>Ascomycota</taxon>
        <taxon>Pezizomycotina</taxon>
        <taxon>Eurotiomycetes</taxon>
        <taxon>Eurotiomycetidae</taxon>
        <taxon>Eurotiales</taxon>
        <taxon>Aspergillaceae</taxon>
        <taxon>Aspergillus</taxon>
        <taxon>Aspergillus subgen. Fumigati</taxon>
    </lineage>
</organism>
<dbReference type="GO" id="GO:0016740">
    <property type="term" value="F:transferase activity"/>
    <property type="evidence" value="ECO:0007669"/>
    <property type="project" value="InterPro"/>
</dbReference>
<evidence type="ECO:0000313" key="3">
    <source>
        <dbReference type="EMBL" id="KAF4200323.1"/>
    </source>
</evidence>
<feature type="region of interest" description="Disordered" evidence="1">
    <location>
        <begin position="271"/>
        <end position="309"/>
    </location>
</feature>
<dbReference type="InterPro" id="IPR042104">
    <property type="entry name" value="PKS_dehydratase_sf"/>
</dbReference>
<proteinExistence type="predicted"/>
<protein>
    <recommendedName>
        <fullName evidence="2">Malonyl-CoA:ACP transacylase (MAT) domain-containing protein</fullName>
    </recommendedName>
</protein>
<dbReference type="Gene3D" id="3.10.129.110">
    <property type="entry name" value="Polyketide synthase dehydratase"/>
    <property type="match status" value="1"/>
</dbReference>
<accession>A0AAN6BKX0</accession>
<evidence type="ECO:0000313" key="4">
    <source>
        <dbReference type="Proteomes" id="UP000649114"/>
    </source>
</evidence>
<dbReference type="Gene3D" id="3.40.366.10">
    <property type="entry name" value="Malonyl-Coenzyme A Acyl Carrier Protein, domain 2"/>
    <property type="match status" value="1"/>
</dbReference>
<dbReference type="AlphaFoldDB" id="A0AAN6BKX0"/>
<reference evidence="3" key="1">
    <citation type="journal article" date="2020" name="bioRxiv">
        <title>Genomic and phenotypic heterogeneity of clinical isolates of the human pathogens Aspergillus fumigatus, Aspergillus lentulus and Aspergillus fumigatiaffinis.</title>
        <authorList>
            <person name="dos Santos R.A.C."/>
            <person name="Steenwyk J.L."/>
            <person name="Rivero-Menendez O."/>
            <person name="Mead M.E."/>
            <person name="Silva L.P."/>
            <person name="Bastos R.W."/>
            <person name="Alastruey-Izquierdo A."/>
            <person name="Goldman G.H."/>
            <person name="Rokas A."/>
        </authorList>
    </citation>
    <scope>NUCLEOTIDE SEQUENCE</scope>
    <source>
        <strain evidence="3">CNM-CM8927</strain>
    </source>
</reference>
<name>A0AAN6BKX0_ASPLE</name>
<gene>
    <name evidence="3" type="ORF">CNMCM8927_003501</name>
</gene>
<dbReference type="Proteomes" id="UP000649114">
    <property type="component" value="Unassembled WGS sequence"/>
</dbReference>
<dbReference type="SMART" id="SM00827">
    <property type="entry name" value="PKS_AT"/>
    <property type="match status" value="1"/>
</dbReference>
<evidence type="ECO:0000256" key="1">
    <source>
        <dbReference type="SAM" id="MobiDB-lite"/>
    </source>
</evidence>
<reference evidence="3" key="2">
    <citation type="submission" date="2020-04" db="EMBL/GenBank/DDBJ databases">
        <authorList>
            <person name="Santos R.A.C."/>
            <person name="Steenwyk J.L."/>
            <person name="Rivero-Menendez O."/>
            <person name="Mead M.E."/>
            <person name="Silva L.P."/>
            <person name="Bastos R.W."/>
            <person name="Alastruey-Izquierdo A."/>
            <person name="Goldman G.H."/>
            <person name="Rokas A."/>
        </authorList>
    </citation>
    <scope>NUCLEOTIDE SEQUENCE</scope>
    <source>
        <strain evidence="3">CNM-CM8927</strain>
    </source>
</reference>
<sequence>METARSRVIFFGNEFPSDDLKDLFHRLHQHSKDRRFRLLPIFLEEWTAILKDEVAKLSQPLKEQGALGAAMESALLTVLELETIGIAFEILEAKGIKYTLLDVQFAFHTTQMDLVLNALESLAAPVPFKALSISVLSPLLGTTVFDDKLINAPNFYISKSLLPSHTSYVRMFPLLEDANMYAGDVYILQGMRNVGMVGKICFHPAPWLLMDWFFSPPASTTMSTHVPPVPAGPCSAPNTIVKSAPVTTSSVSAILAPEPIPSSTTAFKAWDPAPSLLTSPSEDSSPKGSPITTPPASAWADAMDNGVVG</sequence>
<feature type="compositionally biased region" description="Polar residues" evidence="1">
    <location>
        <begin position="276"/>
        <end position="295"/>
    </location>
</feature>
<dbReference type="InterPro" id="IPR001227">
    <property type="entry name" value="Ac_transferase_dom_sf"/>
</dbReference>
<comment type="caution">
    <text evidence="3">The sequence shown here is derived from an EMBL/GenBank/DDBJ whole genome shotgun (WGS) entry which is preliminary data.</text>
</comment>
<dbReference type="SUPFAM" id="SSF52151">
    <property type="entry name" value="FabD/lysophospholipase-like"/>
    <property type="match status" value="1"/>
</dbReference>